<dbReference type="EMBL" id="QWGP01000038">
    <property type="protein sequence ID" value="RHZ91146.1"/>
    <property type="molecule type" value="Genomic_DNA"/>
</dbReference>
<feature type="compositionally biased region" description="Basic and acidic residues" evidence="1">
    <location>
        <begin position="66"/>
        <end position="89"/>
    </location>
</feature>
<dbReference type="Proteomes" id="UP000266305">
    <property type="component" value="Unassembled WGS sequence"/>
</dbReference>
<sequence length="105" mass="10960">MSEMTVTPLRMQVGDYGRARAHVPIKVDADLGARLVKGGNFVEGLSDVAKKRAAGIKARLDAETAAAREAEGARQKAEKEPKAKAEQQRQADAAKAASGEGGGSE</sequence>
<evidence type="ECO:0000313" key="3">
    <source>
        <dbReference type="Proteomes" id="UP000266305"/>
    </source>
</evidence>
<proteinExistence type="predicted"/>
<dbReference type="AlphaFoldDB" id="A0AAX1UFN4"/>
<comment type="caution">
    <text evidence="2">The sequence shown here is derived from an EMBL/GenBank/DDBJ whole genome shotgun (WGS) entry which is preliminary data.</text>
</comment>
<organism evidence="2 3">
    <name type="scientific">Cereibacter sphaeroides</name>
    <name type="common">Rhodobacter sphaeroides</name>
    <dbReference type="NCBI Taxonomy" id="1063"/>
    <lineage>
        <taxon>Bacteria</taxon>
        <taxon>Pseudomonadati</taxon>
        <taxon>Pseudomonadota</taxon>
        <taxon>Alphaproteobacteria</taxon>
        <taxon>Rhodobacterales</taxon>
        <taxon>Paracoccaceae</taxon>
        <taxon>Cereibacter</taxon>
    </lineage>
</organism>
<protein>
    <submittedName>
        <fullName evidence="2">Uncharacterized protein</fullName>
    </submittedName>
</protein>
<evidence type="ECO:0000256" key="1">
    <source>
        <dbReference type="SAM" id="MobiDB-lite"/>
    </source>
</evidence>
<feature type="region of interest" description="Disordered" evidence="1">
    <location>
        <begin position="66"/>
        <end position="105"/>
    </location>
</feature>
<name>A0AAX1UFN4_CERSP</name>
<dbReference type="RefSeq" id="WP_119001337.1">
    <property type="nucleotide sequence ID" value="NZ_QWGP01000038.1"/>
</dbReference>
<accession>A0AAX1UFN4</accession>
<reference evidence="2 3" key="1">
    <citation type="submission" date="2018-08" db="EMBL/GenBank/DDBJ databases">
        <title>Draft genome sequence of Rhodobacter sphaeroides FY.</title>
        <authorList>
            <person name="Rayyan A."/>
            <person name="Meyer T.E."/>
            <person name="Kyndt J.A."/>
        </authorList>
    </citation>
    <scope>NUCLEOTIDE SEQUENCE [LARGE SCALE GENOMIC DNA]</scope>
    <source>
        <strain evidence="2 3">FY</strain>
    </source>
</reference>
<evidence type="ECO:0000313" key="2">
    <source>
        <dbReference type="EMBL" id="RHZ91146.1"/>
    </source>
</evidence>
<gene>
    <name evidence="2" type="ORF">D1114_20965</name>
</gene>